<protein>
    <recommendedName>
        <fullName evidence="3">Plastocyanin-like domain-containing protein</fullName>
    </recommendedName>
</protein>
<dbReference type="SUPFAM" id="SSF49503">
    <property type="entry name" value="Cupredoxins"/>
    <property type="match status" value="1"/>
</dbReference>
<keyword evidence="2" id="KW-1185">Reference proteome</keyword>
<accession>A0AAU6WMF9</accession>
<dbReference type="RefSeq" id="WP_345765730.1">
    <property type="nucleotide sequence ID" value="NZ_CP154834.1"/>
</dbReference>
<dbReference type="Proteomes" id="UP001463665">
    <property type="component" value="Chromosome"/>
</dbReference>
<gene>
    <name evidence="1" type="ORF">AAFP95_15165</name>
</gene>
<organism evidence="1 2">
    <name type="scientific">Chryseobacterium endophyticum</name>
    <dbReference type="NCBI Taxonomy" id="1854762"/>
    <lineage>
        <taxon>Bacteria</taxon>
        <taxon>Pseudomonadati</taxon>
        <taxon>Bacteroidota</taxon>
        <taxon>Flavobacteriia</taxon>
        <taxon>Flavobacteriales</taxon>
        <taxon>Weeksellaceae</taxon>
        <taxon>Chryseobacterium group</taxon>
        <taxon>Chryseobacterium</taxon>
    </lineage>
</organism>
<dbReference type="AlphaFoldDB" id="A0AAU6WMF9"/>
<dbReference type="EMBL" id="CP154834">
    <property type="protein sequence ID" value="XAO73137.1"/>
    <property type="molecule type" value="Genomic_DNA"/>
</dbReference>
<evidence type="ECO:0000313" key="1">
    <source>
        <dbReference type="EMBL" id="XAO73137.1"/>
    </source>
</evidence>
<name>A0AAU6WMF9_9FLAO</name>
<sequence>MEAMDVSDVYYDKFLINGQPSSVYDDLKAGDKVRLRIANGGSSTYFWLNFGGGK</sequence>
<evidence type="ECO:0008006" key="3">
    <source>
        <dbReference type="Google" id="ProtNLM"/>
    </source>
</evidence>
<evidence type="ECO:0000313" key="2">
    <source>
        <dbReference type="Proteomes" id="UP001463665"/>
    </source>
</evidence>
<proteinExistence type="predicted"/>
<dbReference type="InterPro" id="IPR008972">
    <property type="entry name" value="Cupredoxin"/>
</dbReference>
<reference evidence="1 2" key="1">
    <citation type="submission" date="2024-04" db="EMBL/GenBank/DDBJ databases">
        <title>Genome sequencing and assembly of rice foliar adapted Chryseobacterium endophyticum OsEnb-ALM-A6.</title>
        <authorList>
            <person name="Kumar S."/>
            <person name="Javed M."/>
            <person name="Chouhan V."/>
            <person name="Charishma K."/>
            <person name="Patel A."/>
            <person name="Kumar M."/>
            <person name="Sahu K.P."/>
            <person name="Kumar A."/>
        </authorList>
    </citation>
    <scope>NUCLEOTIDE SEQUENCE [LARGE SCALE GENOMIC DNA]</scope>
    <source>
        <strain evidence="1 2">OsEnb-ALM-A6</strain>
    </source>
</reference>
<dbReference type="Gene3D" id="2.60.40.420">
    <property type="entry name" value="Cupredoxins - blue copper proteins"/>
    <property type="match status" value="1"/>
</dbReference>